<dbReference type="RefSeq" id="XP_030843746.1">
    <property type="nucleotide sequence ID" value="XM_030987886.1"/>
</dbReference>
<dbReference type="OrthoDB" id="5985686at2759"/>
<evidence type="ECO:0000313" key="7">
    <source>
        <dbReference type="EnsemblMetazoa" id="XP_030843746"/>
    </source>
</evidence>
<dbReference type="GO" id="GO:0008270">
    <property type="term" value="F:zinc ion binding"/>
    <property type="evidence" value="ECO:0007669"/>
    <property type="project" value="UniProtKB-KW"/>
</dbReference>
<dbReference type="GO" id="GO:0003700">
    <property type="term" value="F:DNA-binding transcription factor activity"/>
    <property type="evidence" value="ECO:0007669"/>
    <property type="project" value="InterPro"/>
</dbReference>
<protein>
    <recommendedName>
        <fullName evidence="6">PHD-type domain-containing protein</fullName>
    </recommendedName>
</protein>
<dbReference type="PANTHER" id="PTHR34718:SF2">
    <property type="entry name" value="PHD-TYPE DOMAIN-CONTAINING PROTEIN"/>
    <property type="match status" value="1"/>
</dbReference>
<dbReference type="PROSITE" id="PS50016">
    <property type="entry name" value="ZF_PHD_2"/>
    <property type="match status" value="1"/>
</dbReference>
<accession>A0A7M7P1E2</accession>
<feature type="region of interest" description="Disordered" evidence="5">
    <location>
        <begin position="312"/>
        <end position="337"/>
    </location>
</feature>
<dbReference type="Proteomes" id="UP000007110">
    <property type="component" value="Unassembled WGS sequence"/>
</dbReference>
<keyword evidence="1" id="KW-0479">Metal-binding</keyword>
<dbReference type="SUPFAM" id="SSF57903">
    <property type="entry name" value="FYVE/PHD zinc finger"/>
    <property type="match status" value="1"/>
</dbReference>
<keyword evidence="3" id="KW-0862">Zinc</keyword>
<evidence type="ECO:0000256" key="2">
    <source>
        <dbReference type="ARBA" id="ARBA00022771"/>
    </source>
</evidence>
<evidence type="ECO:0000259" key="6">
    <source>
        <dbReference type="PROSITE" id="PS50016"/>
    </source>
</evidence>
<dbReference type="InterPro" id="IPR019787">
    <property type="entry name" value="Znf_PHD-finger"/>
</dbReference>
<reference evidence="8" key="1">
    <citation type="submission" date="2015-02" db="EMBL/GenBank/DDBJ databases">
        <title>Genome sequencing for Strongylocentrotus purpuratus.</title>
        <authorList>
            <person name="Murali S."/>
            <person name="Liu Y."/>
            <person name="Vee V."/>
            <person name="English A."/>
            <person name="Wang M."/>
            <person name="Skinner E."/>
            <person name="Han Y."/>
            <person name="Muzny D.M."/>
            <person name="Worley K.C."/>
            <person name="Gibbs R.A."/>
        </authorList>
    </citation>
    <scope>NUCLEOTIDE SEQUENCE</scope>
</reference>
<evidence type="ECO:0000256" key="5">
    <source>
        <dbReference type="SAM" id="MobiDB-lite"/>
    </source>
</evidence>
<dbReference type="InterPro" id="IPR001965">
    <property type="entry name" value="Znf_PHD"/>
</dbReference>
<dbReference type="EnsemblMetazoa" id="XM_030987886">
    <property type="protein sequence ID" value="XP_030843746"/>
    <property type="gene ID" value="LOC100890916"/>
</dbReference>
<evidence type="ECO:0000256" key="1">
    <source>
        <dbReference type="ARBA" id="ARBA00022723"/>
    </source>
</evidence>
<proteinExistence type="predicted"/>
<dbReference type="Gene3D" id="3.40.395.10">
    <property type="entry name" value="Adenoviral Proteinase, Chain A"/>
    <property type="match status" value="1"/>
</dbReference>
<feature type="region of interest" description="Disordered" evidence="5">
    <location>
        <begin position="431"/>
        <end position="523"/>
    </location>
</feature>
<feature type="compositionally biased region" description="Polar residues" evidence="5">
    <location>
        <begin position="473"/>
        <end position="486"/>
    </location>
</feature>
<keyword evidence="8" id="KW-1185">Reference proteome</keyword>
<dbReference type="InterPro" id="IPR013083">
    <property type="entry name" value="Znf_RING/FYVE/PHD"/>
</dbReference>
<dbReference type="SMART" id="SM00249">
    <property type="entry name" value="PHD"/>
    <property type="match status" value="1"/>
</dbReference>
<dbReference type="SUPFAM" id="SSF54001">
    <property type="entry name" value="Cysteine proteinases"/>
    <property type="match status" value="1"/>
</dbReference>
<dbReference type="Pfam" id="PF15299">
    <property type="entry name" value="ALS2CR8"/>
    <property type="match status" value="1"/>
</dbReference>
<feature type="region of interest" description="Disordered" evidence="5">
    <location>
        <begin position="267"/>
        <end position="290"/>
    </location>
</feature>
<dbReference type="InParanoid" id="A0A7M7P1E2"/>
<dbReference type="AlphaFoldDB" id="A0A7M7P1E2"/>
<feature type="compositionally biased region" description="Basic and acidic residues" evidence="5">
    <location>
        <begin position="278"/>
        <end position="290"/>
    </location>
</feature>
<dbReference type="PANTHER" id="PTHR34718">
    <property type="entry name" value="PHD-TYPE DOMAIN-CONTAINING PROTEIN"/>
    <property type="match status" value="1"/>
</dbReference>
<feature type="domain" description="PHD-type" evidence="6">
    <location>
        <begin position="736"/>
        <end position="790"/>
    </location>
</feature>
<dbReference type="GeneID" id="100890916"/>
<name>A0A7M7P1E2_STRPU</name>
<dbReference type="InterPro" id="IPR029309">
    <property type="entry name" value="CaRF"/>
</dbReference>
<organism evidence="7 8">
    <name type="scientific">Strongylocentrotus purpuratus</name>
    <name type="common">Purple sea urchin</name>
    <dbReference type="NCBI Taxonomy" id="7668"/>
    <lineage>
        <taxon>Eukaryota</taxon>
        <taxon>Metazoa</taxon>
        <taxon>Echinodermata</taxon>
        <taxon>Eleutherozoa</taxon>
        <taxon>Echinozoa</taxon>
        <taxon>Echinoidea</taxon>
        <taxon>Euechinoidea</taxon>
        <taxon>Echinacea</taxon>
        <taxon>Camarodonta</taxon>
        <taxon>Echinidea</taxon>
        <taxon>Strongylocentrotidae</taxon>
        <taxon>Strongylocentrotus</taxon>
    </lineage>
</organism>
<dbReference type="Gene3D" id="3.30.40.10">
    <property type="entry name" value="Zinc/RING finger domain, C3HC4 (zinc finger)"/>
    <property type="match status" value="1"/>
</dbReference>
<feature type="compositionally biased region" description="Polar residues" evidence="5">
    <location>
        <begin position="496"/>
        <end position="510"/>
    </location>
</feature>
<evidence type="ECO:0000256" key="4">
    <source>
        <dbReference type="PROSITE-ProRule" id="PRU00146"/>
    </source>
</evidence>
<evidence type="ECO:0000313" key="8">
    <source>
        <dbReference type="Proteomes" id="UP000007110"/>
    </source>
</evidence>
<sequence>MHANNEWYCVGSRENRYEKTGALSLTLTLEMTSPDHNEPGAMETYLEAIQHNRVSDGFDVELSPTFGYVSNIESAERVRRHYQQTVGIKFSTYRQSKDYGKQDIETDHHKVCWEDSSRLRQGHLVFDYVPYIVIGIKMLDCQYGKDRHIARKKRSLSQFVSEDHHGKRKQVTGKKVDCPAQIALRDILKFPNYAVDINTVWRRKVMSEKLRKSLSMGSEVKGERRIYIKFPEASDHNGHQINFDVAEDSVLHRPDSERIALRIMGDLHGATDGSGSRSEIHSDKDQHQEPQETPINIEFAEQDLGHQAHLALSRQSPETSRQKIDSLPSSQTRGDTHQRIQYGRQMIDSPQSNQTSNDINQAIQCRRQMIDSPQSNQTSGDTNQAIQCRRLLDQLTEETFSIQDSSILDALHQQLEGALLNVQRAKQKRVGIPSRQSCTDTMMPRPQRREPSDRCTSCTDTMTPKPQMREPSNRCTSCTDTMTPKPQTGEPLDRFTSCTDTMTPKPQTGEPSDRSEGNKEPVKILPDTTKRSCSCKERSCRVCSTAKRAEITEVICDELGSNQTVSSRIIREAQALILDMFPLLHGFEEVTLGQHLLFSAAQGEFGQLMHDGKDHWVFVTSISCDPGMVKYYDSMGAGTIPDIIRKQIACIVCSQDTQISVEIQPVQLSKNTTDCGLFALAFAASVLHSEDPGLVCYDITSMRRHLYQCFKKHCLKPFPKTSQTVERTAKRMVSVDVFCLCRMPWNAITHESKMKMAQCSMCGEWWHSNCCGIPDSTQRPTWKCPRCEDVHSAVSALNSLQSVVFPNENTSHS</sequence>
<evidence type="ECO:0000256" key="3">
    <source>
        <dbReference type="ARBA" id="ARBA00022833"/>
    </source>
</evidence>
<reference evidence="7" key="2">
    <citation type="submission" date="2021-01" db="UniProtKB">
        <authorList>
            <consortium name="EnsemblMetazoa"/>
        </authorList>
    </citation>
    <scope>IDENTIFICATION</scope>
</reference>
<dbReference type="InterPro" id="IPR038765">
    <property type="entry name" value="Papain-like_cys_pep_sf"/>
</dbReference>
<dbReference type="InterPro" id="IPR011011">
    <property type="entry name" value="Znf_FYVE_PHD"/>
</dbReference>
<feature type="compositionally biased region" description="Basic and acidic residues" evidence="5">
    <location>
        <begin position="511"/>
        <end position="523"/>
    </location>
</feature>
<keyword evidence="2 4" id="KW-0863">Zinc-finger</keyword>
<feature type="compositionally biased region" description="Polar residues" evidence="5">
    <location>
        <begin position="454"/>
        <end position="464"/>
    </location>
</feature>